<evidence type="ECO:0000313" key="3">
    <source>
        <dbReference type="EMBL" id="GMH67490.1"/>
    </source>
</evidence>
<sequence>MLSQTVLLLLSTLLPLLLATEQMCQLDCSAPPTLRLRGPTRPSDDKDDIGNELYLTKPHPYSQAPMEAAVVRFNSTIQIGLPSWNVTLGHSFGTFHKNYLLRSLRVIAREFVSDDLKITSTSVVQEGTVGDPTTSYVEVVYLSEYVVDYTKNYNFSTTDEFVDEVLDRFESADALLNITGTLQNQGALSPASAVKTSLVGSSVSLPSSYTRPTLGNGNLVEFMRLQTPNPNPFADFCKTGCTFFFSLDATTSKPAYLSECVAQCDFTYRSAEHITIGYSDLAESARLECRDGCQIALARCQPGYRCTQADMYMDGGVEKWVDGEMAICPPGTYRDVDYGQVEECVECPRGRYREDEKGRYMESCAQCPIGTYVNSMGSSSILKCNRCPAGRFGKFPGLALCECINEKSCLEPPEFPSPADAEKRQTFPFDGRW</sequence>
<reference evidence="4" key="1">
    <citation type="journal article" date="2023" name="Commun. Biol.">
        <title>Genome analysis of Parmales, the sister group of diatoms, reveals the evolutionary specialization of diatoms from phago-mixotrophs to photoautotrophs.</title>
        <authorList>
            <person name="Ban H."/>
            <person name="Sato S."/>
            <person name="Yoshikawa S."/>
            <person name="Yamada K."/>
            <person name="Nakamura Y."/>
            <person name="Ichinomiya M."/>
            <person name="Sato N."/>
            <person name="Blanc-Mathieu R."/>
            <person name="Endo H."/>
            <person name="Kuwata A."/>
            <person name="Ogata H."/>
        </authorList>
    </citation>
    <scope>NUCLEOTIDE SEQUENCE [LARGE SCALE GENOMIC DNA]</scope>
    <source>
        <strain evidence="4">NIES 3700</strain>
    </source>
</reference>
<gene>
    <name evidence="3" type="ORF">TrLO_g1645</name>
</gene>
<feature type="domain" description="Tyrosine-protein kinase ephrin type A/B receptor-like" evidence="2">
    <location>
        <begin position="341"/>
        <end position="381"/>
    </location>
</feature>
<dbReference type="InterPro" id="IPR011641">
    <property type="entry name" value="Tyr-kin_ephrin_A/B_rcpt-like"/>
</dbReference>
<feature type="signal peptide" evidence="1">
    <location>
        <begin position="1"/>
        <end position="19"/>
    </location>
</feature>
<proteinExistence type="predicted"/>
<dbReference type="PANTHER" id="PTHR46967:SF2">
    <property type="entry name" value="SUSHI, VON WILLEBRAND FACTOR TYPE A, EGF AND PENTRAXIN DOMAIN-CONTAINING PROTEIN 1-LIKE"/>
    <property type="match status" value="1"/>
</dbReference>
<comment type="caution">
    <text evidence="3">The sequence shown here is derived from an EMBL/GenBank/DDBJ whole genome shotgun (WGS) entry which is preliminary data.</text>
</comment>
<dbReference type="Proteomes" id="UP001165122">
    <property type="component" value="Unassembled WGS sequence"/>
</dbReference>
<keyword evidence="4" id="KW-1185">Reference proteome</keyword>
<evidence type="ECO:0000256" key="1">
    <source>
        <dbReference type="SAM" id="SignalP"/>
    </source>
</evidence>
<feature type="chain" id="PRO_5040894723" description="Tyrosine-protein kinase ephrin type A/B receptor-like domain-containing protein" evidence="1">
    <location>
        <begin position="20"/>
        <end position="433"/>
    </location>
</feature>
<dbReference type="EMBL" id="BRXW01000574">
    <property type="protein sequence ID" value="GMH67490.1"/>
    <property type="molecule type" value="Genomic_DNA"/>
</dbReference>
<organism evidence="3 4">
    <name type="scientific">Triparma laevis f. longispina</name>
    <dbReference type="NCBI Taxonomy" id="1714387"/>
    <lineage>
        <taxon>Eukaryota</taxon>
        <taxon>Sar</taxon>
        <taxon>Stramenopiles</taxon>
        <taxon>Ochrophyta</taxon>
        <taxon>Bolidophyceae</taxon>
        <taxon>Parmales</taxon>
        <taxon>Triparmaceae</taxon>
        <taxon>Triparma</taxon>
    </lineage>
</organism>
<accession>A0A9W7E728</accession>
<keyword evidence="1" id="KW-0732">Signal</keyword>
<dbReference type="Pfam" id="PF07699">
    <property type="entry name" value="Ephrin_rec_like"/>
    <property type="match status" value="1"/>
</dbReference>
<dbReference type="SMART" id="SM01411">
    <property type="entry name" value="Ephrin_rec_like"/>
    <property type="match status" value="1"/>
</dbReference>
<evidence type="ECO:0000313" key="4">
    <source>
        <dbReference type="Proteomes" id="UP001165122"/>
    </source>
</evidence>
<evidence type="ECO:0000259" key="2">
    <source>
        <dbReference type="Pfam" id="PF07699"/>
    </source>
</evidence>
<protein>
    <recommendedName>
        <fullName evidence="2">Tyrosine-protein kinase ephrin type A/B receptor-like domain-containing protein</fullName>
    </recommendedName>
</protein>
<name>A0A9W7E728_9STRA</name>
<dbReference type="PANTHER" id="PTHR46967">
    <property type="entry name" value="INSULIN-LIKE GROWTH FACTOR BINDING PROTEIN,N-TERMINAL"/>
    <property type="match status" value="1"/>
</dbReference>
<dbReference type="AlphaFoldDB" id="A0A9W7E728"/>
<dbReference type="Gene3D" id="2.10.50.10">
    <property type="entry name" value="Tumor Necrosis Factor Receptor, subunit A, domain 2"/>
    <property type="match status" value="1"/>
</dbReference>
<dbReference type="OrthoDB" id="439917at2759"/>